<dbReference type="InterPro" id="IPR040346">
    <property type="entry name" value="GEX1/Brambleberry"/>
</dbReference>
<accession>A0A835Y7F7</accession>
<dbReference type="PANTHER" id="PTHR33538">
    <property type="entry name" value="PROTEIN GAMETE EXPRESSED 1"/>
    <property type="match status" value="1"/>
</dbReference>
<dbReference type="Proteomes" id="UP000612055">
    <property type="component" value="Unassembled WGS sequence"/>
</dbReference>
<feature type="compositionally biased region" description="Pro residues" evidence="1">
    <location>
        <begin position="486"/>
        <end position="499"/>
    </location>
</feature>
<reference evidence="2" key="1">
    <citation type="journal article" date="2020" name="bioRxiv">
        <title>Comparative genomics of Chlamydomonas.</title>
        <authorList>
            <person name="Craig R.J."/>
            <person name="Hasan A.R."/>
            <person name="Ness R.W."/>
            <person name="Keightley P.D."/>
        </authorList>
    </citation>
    <scope>NUCLEOTIDE SEQUENCE</scope>
    <source>
        <strain evidence="2">CCAP 11/70</strain>
    </source>
</reference>
<sequence length="550" mass="57418">MTTEHKYKLAHSMNRCFLTSNGHPGYKCTARMSNTECSKNLDDRAFSSYNQFFSNIHSLCLYVANKAFEAHTAQLLSRLHEGAAAAHDVLHHVALGMEAHRREQAAMAESMGQLRLEQGALSQGLGAIAQQAGALELQVNRTLALEEELSSRQTQLAASLGDLQALGQSHAAAAEAQWRQVLAAASSVAARQEAQGAVQRSHAEAGQLQGTIEGVLTAQRRTASLLGKLLGGSWTVKDLAFYVCAGAAALLMTSPTGLQPVRLPLLALLVLTALAEGLLRQHLQTWMPLLDEALVPMPLALLASSPQRAGWALRVLTGAAALLLLLRRGLAKARRDAADRTALACLARHVEHMAAQQALMLAQQRAILEAVGATPPPPGAFEAAVLGPFTPTPKHGGRRAGVRLGQGGVGGGDVGREYAPLLLALPSLGGSPAAMPEHTQGSPARPARQQREAAGGGVAPQPWGGAGKAVALPALPILLPGMAAPPSVPQAAPEPPPPQQAHVATPAAAEPEKRGQGKRKREAAVGAGEAHDAAPPAPTRARRRSSSSSR</sequence>
<evidence type="ECO:0000313" key="3">
    <source>
        <dbReference type="Proteomes" id="UP000612055"/>
    </source>
</evidence>
<evidence type="ECO:0000256" key="1">
    <source>
        <dbReference type="SAM" id="MobiDB-lite"/>
    </source>
</evidence>
<gene>
    <name evidence="2" type="ORF">HYH03_009327</name>
</gene>
<organism evidence="2 3">
    <name type="scientific">Edaphochlamys debaryana</name>
    <dbReference type="NCBI Taxonomy" id="47281"/>
    <lineage>
        <taxon>Eukaryota</taxon>
        <taxon>Viridiplantae</taxon>
        <taxon>Chlorophyta</taxon>
        <taxon>core chlorophytes</taxon>
        <taxon>Chlorophyceae</taxon>
        <taxon>CS clade</taxon>
        <taxon>Chlamydomonadales</taxon>
        <taxon>Chlamydomonadales incertae sedis</taxon>
        <taxon>Edaphochlamys</taxon>
    </lineage>
</organism>
<dbReference type="AlphaFoldDB" id="A0A835Y7F7"/>
<evidence type="ECO:0000313" key="2">
    <source>
        <dbReference type="EMBL" id="KAG2492379.1"/>
    </source>
</evidence>
<proteinExistence type="predicted"/>
<feature type="region of interest" description="Disordered" evidence="1">
    <location>
        <begin position="429"/>
        <end position="463"/>
    </location>
</feature>
<name>A0A835Y7F7_9CHLO</name>
<dbReference type="EMBL" id="JAEHOE010000045">
    <property type="protein sequence ID" value="KAG2492379.1"/>
    <property type="molecule type" value="Genomic_DNA"/>
</dbReference>
<keyword evidence="3" id="KW-1185">Reference proteome</keyword>
<feature type="compositionally biased region" description="Basic residues" evidence="1">
    <location>
        <begin position="540"/>
        <end position="550"/>
    </location>
</feature>
<dbReference type="PANTHER" id="PTHR33538:SF2">
    <property type="entry name" value="PROTEIN GAMETE EXPRESSED 1"/>
    <property type="match status" value="1"/>
</dbReference>
<feature type="region of interest" description="Disordered" evidence="1">
    <location>
        <begin position="486"/>
        <end position="550"/>
    </location>
</feature>
<dbReference type="OrthoDB" id="377549at2759"/>
<protein>
    <submittedName>
        <fullName evidence="2">Uncharacterized protein</fullName>
    </submittedName>
</protein>
<comment type="caution">
    <text evidence="2">The sequence shown here is derived from an EMBL/GenBank/DDBJ whole genome shotgun (WGS) entry which is preliminary data.</text>
</comment>